<evidence type="ECO:0000256" key="12">
    <source>
        <dbReference type="ARBA" id="ARBA00022840"/>
    </source>
</evidence>
<dbReference type="SMART" id="SM00091">
    <property type="entry name" value="PAS"/>
    <property type="match status" value="1"/>
</dbReference>
<name>A0ABT9E7U0_9PROT</name>
<keyword evidence="17" id="KW-1133">Transmembrane helix</keyword>
<dbReference type="SMART" id="SM00086">
    <property type="entry name" value="PAC"/>
    <property type="match status" value="1"/>
</dbReference>
<evidence type="ECO:0000256" key="16">
    <source>
        <dbReference type="SAM" id="MobiDB-lite"/>
    </source>
</evidence>
<keyword evidence="5" id="KW-0716">Sensory transduction</keyword>
<keyword evidence="7" id="KW-0288">FMN</keyword>
<keyword evidence="10" id="KW-0547">Nucleotide-binding</keyword>
<keyword evidence="13" id="KW-0157">Chromophore</keyword>
<evidence type="ECO:0000256" key="7">
    <source>
        <dbReference type="ARBA" id="ARBA00022643"/>
    </source>
</evidence>
<keyword evidence="6" id="KW-0285">Flavoprotein</keyword>
<evidence type="ECO:0000259" key="18">
    <source>
        <dbReference type="PROSITE" id="PS50112"/>
    </source>
</evidence>
<keyword evidence="14" id="KW-0843">Virulence</keyword>
<organism evidence="20 21">
    <name type="scientific">Paracraurococcus lichenis</name>
    <dbReference type="NCBI Taxonomy" id="3064888"/>
    <lineage>
        <taxon>Bacteria</taxon>
        <taxon>Pseudomonadati</taxon>
        <taxon>Pseudomonadota</taxon>
        <taxon>Alphaproteobacteria</taxon>
        <taxon>Acetobacterales</taxon>
        <taxon>Roseomonadaceae</taxon>
        <taxon>Paracraurococcus</taxon>
    </lineage>
</organism>
<evidence type="ECO:0000256" key="3">
    <source>
        <dbReference type="ARBA" id="ARBA00022543"/>
    </source>
</evidence>
<keyword evidence="11" id="KW-0418">Kinase</keyword>
<reference evidence="20 21" key="1">
    <citation type="submission" date="2023-08" db="EMBL/GenBank/DDBJ databases">
        <title>The draft genome sequence of Paracraurococcus sp. LOR1-02.</title>
        <authorList>
            <person name="Kingkaew E."/>
            <person name="Tanasupawat S."/>
        </authorList>
    </citation>
    <scope>NUCLEOTIDE SEQUENCE [LARGE SCALE GENOMIC DNA]</scope>
    <source>
        <strain evidence="20 21">LOR1-02</strain>
    </source>
</reference>
<dbReference type="InterPro" id="IPR013655">
    <property type="entry name" value="PAS_fold_3"/>
</dbReference>
<evidence type="ECO:0000256" key="13">
    <source>
        <dbReference type="ARBA" id="ARBA00022991"/>
    </source>
</evidence>
<evidence type="ECO:0000313" key="20">
    <source>
        <dbReference type="EMBL" id="MDO9712216.1"/>
    </source>
</evidence>
<evidence type="ECO:0000256" key="14">
    <source>
        <dbReference type="ARBA" id="ARBA00023026"/>
    </source>
</evidence>
<keyword evidence="8" id="KW-0808">Transferase</keyword>
<dbReference type="CDD" id="cd18774">
    <property type="entry name" value="PDC2_HK_sensor"/>
    <property type="match status" value="1"/>
</dbReference>
<dbReference type="InterPro" id="IPR000014">
    <property type="entry name" value="PAS"/>
</dbReference>
<proteinExistence type="predicted"/>
<dbReference type="EMBL" id="JAUTWS010000042">
    <property type="protein sequence ID" value="MDO9712216.1"/>
    <property type="molecule type" value="Genomic_DNA"/>
</dbReference>
<dbReference type="NCBIfam" id="TIGR00229">
    <property type="entry name" value="sensory_box"/>
    <property type="match status" value="1"/>
</dbReference>
<dbReference type="SUPFAM" id="SSF55874">
    <property type="entry name" value="ATPase domain of HSP90 chaperone/DNA topoisomerase II/histidine kinase"/>
    <property type="match status" value="1"/>
</dbReference>
<keyword evidence="21" id="KW-1185">Reference proteome</keyword>
<dbReference type="PROSITE" id="PS50113">
    <property type="entry name" value="PAC"/>
    <property type="match status" value="1"/>
</dbReference>
<protein>
    <recommendedName>
        <fullName evidence="2">histidine kinase</fullName>
        <ecNumber evidence="2">2.7.13.3</ecNumber>
    </recommendedName>
</protein>
<dbReference type="Gene3D" id="3.30.565.10">
    <property type="entry name" value="Histidine kinase-like ATPase, C-terminal domain"/>
    <property type="match status" value="1"/>
</dbReference>
<dbReference type="PANTHER" id="PTHR41523">
    <property type="entry name" value="TWO-COMPONENT SYSTEM SENSOR PROTEIN"/>
    <property type="match status" value="1"/>
</dbReference>
<feature type="transmembrane region" description="Helical" evidence="17">
    <location>
        <begin position="306"/>
        <end position="329"/>
    </location>
</feature>
<accession>A0ABT9E7U0</accession>
<evidence type="ECO:0000256" key="15">
    <source>
        <dbReference type="ARBA" id="ARBA00023170"/>
    </source>
</evidence>
<dbReference type="InterPro" id="IPR001610">
    <property type="entry name" value="PAC"/>
</dbReference>
<dbReference type="Proteomes" id="UP001243009">
    <property type="component" value="Unassembled WGS sequence"/>
</dbReference>
<feature type="domain" description="PAC" evidence="19">
    <location>
        <begin position="457"/>
        <end position="510"/>
    </location>
</feature>
<feature type="domain" description="PAS" evidence="18">
    <location>
        <begin position="384"/>
        <end position="441"/>
    </location>
</feature>
<keyword evidence="4" id="KW-0597">Phosphoprotein</keyword>
<feature type="region of interest" description="Disordered" evidence="16">
    <location>
        <begin position="1"/>
        <end position="27"/>
    </location>
</feature>
<feature type="compositionally biased region" description="Polar residues" evidence="16">
    <location>
        <begin position="1"/>
        <end position="13"/>
    </location>
</feature>
<keyword evidence="15" id="KW-0675">Receptor</keyword>
<comment type="catalytic activity">
    <reaction evidence="1">
        <text>ATP + protein L-histidine = ADP + protein N-phospho-L-histidine.</text>
        <dbReference type="EC" id="2.7.13.3"/>
    </reaction>
</comment>
<evidence type="ECO:0000313" key="21">
    <source>
        <dbReference type="Proteomes" id="UP001243009"/>
    </source>
</evidence>
<evidence type="ECO:0000256" key="2">
    <source>
        <dbReference type="ARBA" id="ARBA00012438"/>
    </source>
</evidence>
<evidence type="ECO:0000256" key="11">
    <source>
        <dbReference type="ARBA" id="ARBA00022777"/>
    </source>
</evidence>
<evidence type="ECO:0000256" key="4">
    <source>
        <dbReference type="ARBA" id="ARBA00022553"/>
    </source>
</evidence>
<dbReference type="InterPro" id="IPR035965">
    <property type="entry name" value="PAS-like_dom_sf"/>
</dbReference>
<sequence length="716" mass="76525">MGTTVEVVSNEPTEPTAASEGSSPSRGFLRRPPGLRVHLLGLIVAMLLPALLIGGVAAWSLAASYRQSFEARLQDTVRALALFLDAEVDAHLSTVAALASSPLLERDDLAAFDTWARQVGKSVGGWVVVNDAAPGHQQLLNTGLPEGAPMPPPSPPGEGAWTVIRHAIETGRPAVSDFFVGRGTGRPVVAVAAPAMQAGHITRVVVLVMDPARMSEELRIMGLSGTAFASVADSQGRILARSRDHERFVGTVPPSREVPETERARGVFRSQSVYGEPAIYASQTLRAAPGWTVVVAEPYERYQATWVWPLAALAGSAALALATGLAVAAKLARRVLRPITALARQAEALAEGHEDRGGTPASGVAEFETLRLASEQAEAALVAREAEYRAIFETAGAGVAEQDVRTRYYLRVNRRFCEIVGRSQDELIQHLRPSDIVHPDDWDRSPSMRALSIGVETEEECRLVRPDGAVVWVRVSAAVSERDRQGRPLRVVSVVQDVTERRRAEEARAVLAREVDHRAKNALAVVQAAVRLAPKDDPAAYAKAVEGRVTTLARAHTILADAQWTGADLRVLAEAELEAFLSGMEQAGESGPVVDLDGPPVVLVPAATQPISMALHELATNAAKYGALSAPGGRVTVSWSVDTEAGLLRLCWSERGGPPVQGPPSRRGFGSRLIETTLARQLGGSIRSDWQPEGLVWEAELPLVRSVRGGQAHVAK</sequence>
<dbReference type="InterPro" id="IPR036890">
    <property type="entry name" value="HATPase_C_sf"/>
</dbReference>
<evidence type="ECO:0000256" key="1">
    <source>
        <dbReference type="ARBA" id="ARBA00000085"/>
    </source>
</evidence>
<dbReference type="CDD" id="cd00130">
    <property type="entry name" value="PAS"/>
    <property type="match status" value="1"/>
</dbReference>
<evidence type="ECO:0000256" key="6">
    <source>
        <dbReference type="ARBA" id="ARBA00022630"/>
    </source>
</evidence>
<dbReference type="Pfam" id="PF07536">
    <property type="entry name" value="HWE_HK"/>
    <property type="match status" value="1"/>
</dbReference>
<keyword evidence="9" id="KW-0677">Repeat</keyword>
<dbReference type="Pfam" id="PF08447">
    <property type="entry name" value="PAS_3"/>
    <property type="match status" value="1"/>
</dbReference>
<keyword evidence="17" id="KW-0472">Membrane</keyword>
<evidence type="ECO:0000256" key="8">
    <source>
        <dbReference type="ARBA" id="ARBA00022679"/>
    </source>
</evidence>
<dbReference type="Gene3D" id="3.30.450.20">
    <property type="entry name" value="PAS domain"/>
    <property type="match status" value="1"/>
</dbReference>
<evidence type="ECO:0000256" key="9">
    <source>
        <dbReference type="ARBA" id="ARBA00022737"/>
    </source>
</evidence>
<dbReference type="SUPFAM" id="SSF55785">
    <property type="entry name" value="PYP-like sensor domain (PAS domain)"/>
    <property type="match status" value="1"/>
</dbReference>
<keyword evidence="3" id="KW-0600">Photoreceptor protein</keyword>
<dbReference type="PANTHER" id="PTHR41523:SF8">
    <property type="entry name" value="ETHYLENE RESPONSE SENSOR PROTEIN"/>
    <property type="match status" value="1"/>
</dbReference>
<dbReference type="PROSITE" id="PS50112">
    <property type="entry name" value="PAS"/>
    <property type="match status" value="1"/>
</dbReference>
<comment type="caution">
    <text evidence="20">The sequence shown here is derived from an EMBL/GenBank/DDBJ whole genome shotgun (WGS) entry which is preliminary data.</text>
</comment>
<evidence type="ECO:0000256" key="10">
    <source>
        <dbReference type="ARBA" id="ARBA00022741"/>
    </source>
</evidence>
<dbReference type="InterPro" id="IPR011102">
    <property type="entry name" value="Sig_transdc_His_kinase_HWE"/>
</dbReference>
<feature type="transmembrane region" description="Helical" evidence="17">
    <location>
        <begin position="39"/>
        <end position="62"/>
    </location>
</feature>
<gene>
    <name evidence="20" type="ORF">Q7A36_27990</name>
</gene>
<keyword evidence="12" id="KW-0067">ATP-binding</keyword>
<keyword evidence="17" id="KW-0812">Transmembrane</keyword>
<evidence type="ECO:0000259" key="19">
    <source>
        <dbReference type="PROSITE" id="PS50113"/>
    </source>
</evidence>
<dbReference type="RefSeq" id="WP_305107071.1">
    <property type="nucleotide sequence ID" value="NZ_JAUTWS010000042.1"/>
</dbReference>
<evidence type="ECO:0000256" key="17">
    <source>
        <dbReference type="SAM" id="Phobius"/>
    </source>
</evidence>
<dbReference type="InterPro" id="IPR000700">
    <property type="entry name" value="PAS-assoc_C"/>
</dbReference>
<dbReference type="SMART" id="SM00911">
    <property type="entry name" value="HWE_HK"/>
    <property type="match status" value="1"/>
</dbReference>
<dbReference type="EC" id="2.7.13.3" evidence="2"/>
<dbReference type="CDD" id="cd18773">
    <property type="entry name" value="PDC1_HK_sensor"/>
    <property type="match status" value="1"/>
</dbReference>
<evidence type="ECO:0000256" key="5">
    <source>
        <dbReference type="ARBA" id="ARBA00022606"/>
    </source>
</evidence>